<evidence type="ECO:0000256" key="1">
    <source>
        <dbReference type="ARBA" id="ARBA00022801"/>
    </source>
</evidence>
<dbReference type="PANTHER" id="PTHR31988">
    <property type="entry name" value="ESTERASE, PUTATIVE (DUF303)-RELATED"/>
    <property type="match status" value="1"/>
</dbReference>
<evidence type="ECO:0000313" key="4">
    <source>
        <dbReference type="Proteomes" id="UP001209540"/>
    </source>
</evidence>
<keyword evidence="1 3" id="KW-0378">Hydrolase</keyword>
<dbReference type="EMBL" id="JAIXMP010000054">
    <property type="protein sequence ID" value="KAI9245124.1"/>
    <property type="molecule type" value="Genomic_DNA"/>
</dbReference>
<protein>
    <submittedName>
        <fullName evidence="3">SGNH hydrolase-type esterase domain-containing protein</fullName>
    </submittedName>
</protein>
<gene>
    <name evidence="3" type="ORF">BDA99DRAFT_291591</name>
</gene>
<dbReference type="PANTHER" id="PTHR31988:SF19">
    <property type="entry name" value="9-O-ACETYL-N-ACETYLNEURAMINIC ACID DEACETYLASE-RELATED"/>
    <property type="match status" value="1"/>
</dbReference>
<feature type="domain" description="Sialate O-acetylesterase" evidence="2">
    <location>
        <begin position="81"/>
        <end position="332"/>
    </location>
</feature>
<evidence type="ECO:0000313" key="3">
    <source>
        <dbReference type="EMBL" id="KAI9245124.1"/>
    </source>
</evidence>
<comment type="caution">
    <text evidence="3">The sequence shown here is derived from an EMBL/GenBank/DDBJ whole genome shotgun (WGS) entry which is preliminary data.</text>
</comment>
<organism evidence="3 4">
    <name type="scientific">Phascolomyces articulosus</name>
    <dbReference type="NCBI Taxonomy" id="60185"/>
    <lineage>
        <taxon>Eukaryota</taxon>
        <taxon>Fungi</taxon>
        <taxon>Fungi incertae sedis</taxon>
        <taxon>Mucoromycota</taxon>
        <taxon>Mucoromycotina</taxon>
        <taxon>Mucoromycetes</taxon>
        <taxon>Mucorales</taxon>
        <taxon>Lichtheimiaceae</taxon>
        <taxon>Phascolomyces</taxon>
    </lineage>
</organism>
<dbReference type="InterPro" id="IPR052940">
    <property type="entry name" value="Carb_Esterase_6"/>
</dbReference>
<dbReference type="Proteomes" id="UP001209540">
    <property type="component" value="Unassembled WGS sequence"/>
</dbReference>
<dbReference type="GO" id="GO:0016787">
    <property type="term" value="F:hydrolase activity"/>
    <property type="evidence" value="ECO:0007669"/>
    <property type="project" value="UniProtKB-KW"/>
</dbReference>
<dbReference type="Pfam" id="PF03629">
    <property type="entry name" value="SASA"/>
    <property type="match status" value="1"/>
</dbReference>
<sequence length="465" mass="51852">MMRVERDIKAISMNQDQIMHDAMFSRARYKDAIYENVTSYQILQRNLNSNTARVKLANGNIISLGIGGPYTINNAHSVYVGDIWIMAGQSNMRGHGYFNDGEKNVLLEPKPGIHLYQSNETWGIAQDPTHRLSESPRSVHHRIPDPTVRNPSILHVRGASLGLSFAQSYQKRNNNIPVGLVASAHGGTSSAQWMERDPDNPSSTLYGAMMARIGQVGGNIAGVLWYQGETDACSSDPKPYGRNTIDLLADMVRDMDSGIPIVCVQLGRCVGGNHIQDSHWNLIREVQYRCLAPRHIGAETRLCAVSSIDASMDDFIHLSAQGLTKVGYRLGVAATFAMQNKAYMATPRMVFAGYEEKNEFTMRRCTIKVSFENLDNDVTWTPMDEVLGFSIRHQNEDKHELPIILSARIENQRSIRIYLTGDALQLRGSYVLYYGWGKNPCCNLTTTSGMGLLASRISFAIEHPH</sequence>
<keyword evidence="4" id="KW-1185">Reference proteome</keyword>
<reference evidence="3" key="1">
    <citation type="journal article" date="2022" name="IScience">
        <title>Evolution of zygomycete secretomes and the origins of terrestrial fungal ecologies.</title>
        <authorList>
            <person name="Chang Y."/>
            <person name="Wang Y."/>
            <person name="Mondo S."/>
            <person name="Ahrendt S."/>
            <person name="Andreopoulos W."/>
            <person name="Barry K."/>
            <person name="Beard J."/>
            <person name="Benny G.L."/>
            <person name="Blankenship S."/>
            <person name="Bonito G."/>
            <person name="Cuomo C."/>
            <person name="Desiro A."/>
            <person name="Gervers K.A."/>
            <person name="Hundley H."/>
            <person name="Kuo A."/>
            <person name="LaButti K."/>
            <person name="Lang B.F."/>
            <person name="Lipzen A."/>
            <person name="O'Donnell K."/>
            <person name="Pangilinan J."/>
            <person name="Reynolds N."/>
            <person name="Sandor L."/>
            <person name="Smith M.E."/>
            <person name="Tsang A."/>
            <person name="Grigoriev I.V."/>
            <person name="Stajich J.E."/>
            <person name="Spatafora J.W."/>
        </authorList>
    </citation>
    <scope>NUCLEOTIDE SEQUENCE</scope>
    <source>
        <strain evidence="3">RSA 2281</strain>
    </source>
</reference>
<dbReference type="SUPFAM" id="SSF52266">
    <property type="entry name" value="SGNH hydrolase"/>
    <property type="match status" value="1"/>
</dbReference>
<dbReference type="Gene3D" id="3.40.50.1110">
    <property type="entry name" value="SGNH hydrolase"/>
    <property type="match status" value="1"/>
</dbReference>
<evidence type="ECO:0000259" key="2">
    <source>
        <dbReference type="Pfam" id="PF03629"/>
    </source>
</evidence>
<dbReference type="AlphaFoldDB" id="A0AAD5JLT8"/>
<name>A0AAD5JLT8_9FUNG</name>
<reference evidence="3" key="2">
    <citation type="submission" date="2023-02" db="EMBL/GenBank/DDBJ databases">
        <authorList>
            <consortium name="DOE Joint Genome Institute"/>
            <person name="Mondo S.J."/>
            <person name="Chang Y."/>
            <person name="Wang Y."/>
            <person name="Ahrendt S."/>
            <person name="Andreopoulos W."/>
            <person name="Barry K."/>
            <person name="Beard J."/>
            <person name="Benny G.L."/>
            <person name="Blankenship S."/>
            <person name="Bonito G."/>
            <person name="Cuomo C."/>
            <person name="Desiro A."/>
            <person name="Gervers K.A."/>
            <person name="Hundley H."/>
            <person name="Kuo A."/>
            <person name="LaButti K."/>
            <person name="Lang B.F."/>
            <person name="Lipzen A."/>
            <person name="O'Donnell K."/>
            <person name="Pangilinan J."/>
            <person name="Reynolds N."/>
            <person name="Sandor L."/>
            <person name="Smith M.W."/>
            <person name="Tsang A."/>
            <person name="Grigoriev I.V."/>
            <person name="Stajich J.E."/>
            <person name="Spatafora J.W."/>
        </authorList>
    </citation>
    <scope>NUCLEOTIDE SEQUENCE</scope>
    <source>
        <strain evidence="3">RSA 2281</strain>
    </source>
</reference>
<dbReference type="InterPro" id="IPR005181">
    <property type="entry name" value="SASA"/>
</dbReference>
<proteinExistence type="predicted"/>
<accession>A0AAD5JLT8</accession>
<dbReference type="InterPro" id="IPR036514">
    <property type="entry name" value="SGNH_hydro_sf"/>
</dbReference>